<evidence type="ECO:0000313" key="3">
    <source>
        <dbReference type="Proteomes" id="UP001431783"/>
    </source>
</evidence>
<protein>
    <recommendedName>
        <fullName evidence="1">CCHC-type domain-containing protein</fullName>
    </recommendedName>
</protein>
<sequence>MPGHFSVQMWANCILVFYPYWTGLRSFSQFFTSNCSGNLKRRNAGITTSFSQSKVLKKEDSITVSVSKGIRCFNCQEYGTHISKNCPKAKAERCMICGDIGHNRFACQNKSAGTSKGKAMKRNTYQDGQM</sequence>
<gene>
    <name evidence="2" type="ORF">WA026_013993</name>
</gene>
<feature type="domain" description="CCHC-type" evidence="1">
    <location>
        <begin position="93"/>
        <end position="109"/>
    </location>
</feature>
<comment type="caution">
    <text evidence="2">The sequence shown here is derived from an EMBL/GenBank/DDBJ whole genome shotgun (WGS) entry which is preliminary data.</text>
</comment>
<dbReference type="SMART" id="SM00343">
    <property type="entry name" value="ZnF_C2HC"/>
    <property type="match status" value="2"/>
</dbReference>
<dbReference type="EMBL" id="JARQZJ010000037">
    <property type="protein sequence ID" value="KAK9876615.1"/>
    <property type="molecule type" value="Genomic_DNA"/>
</dbReference>
<dbReference type="GO" id="GO:0008270">
    <property type="term" value="F:zinc ion binding"/>
    <property type="evidence" value="ECO:0007669"/>
    <property type="project" value="InterPro"/>
</dbReference>
<name>A0AAW1U6Q6_9CUCU</name>
<dbReference type="InterPro" id="IPR036875">
    <property type="entry name" value="Znf_CCHC_sf"/>
</dbReference>
<feature type="domain" description="CCHC-type" evidence="1">
    <location>
        <begin position="71"/>
        <end position="88"/>
    </location>
</feature>
<proteinExistence type="predicted"/>
<dbReference type="InterPro" id="IPR001878">
    <property type="entry name" value="Znf_CCHC"/>
</dbReference>
<evidence type="ECO:0000259" key="1">
    <source>
        <dbReference type="SMART" id="SM00343"/>
    </source>
</evidence>
<evidence type="ECO:0000313" key="2">
    <source>
        <dbReference type="EMBL" id="KAK9876615.1"/>
    </source>
</evidence>
<dbReference type="Proteomes" id="UP001431783">
    <property type="component" value="Unassembled WGS sequence"/>
</dbReference>
<reference evidence="2 3" key="1">
    <citation type="submission" date="2023-03" db="EMBL/GenBank/DDBJ databases">
        <title>Genome insight into feeding habits of ladybird beetles.</title>
        <authorList>
            <person name="Li H.-S."/>
            <person name="Huang Y.-H."/>
            <person name="Pang H."/>
        </authorList>
    </citation>
    <scope>NUCLEOTIDE SEQUENCE [LARGE SCALE GENOMIC DNA]</scope>
    <source>
        <strain evidence="2">SYSU_2023b</strain>
        <tissue evidence="2">Whole body</tissue>
    </source>
</reference>
<dbReference type="SUPFAM" id="SSF57756">
    <property type="entry name" value="Retrovirus zinc finger-like domains"/>
    <property type="match status" value="1"/>
</dbReference>
<keyword evidence="3" id="KW-1185">Reference proteome</keyword>
<organism evidence="2 3">
    <name type="scientific">Henosepilachna vigintioctopunctata</name>
    <dbReference type="NCBI Taxonomy" id="420089"/>
    <lineage>
        <taxon>Eukaryota</taxon>
        <taxon>Metazoa</taxon>
        <taxon>Ecdysozoa</taxon>
        <taxon>Arthropoda</taxon>
        <taxon>Hexapoda</taxon>
        <taxon>Insecta</taxon>
        <taxon>Pterygota</taxon>
        <taxon>Neoptera</taxon>
        <taxon>Endopterygota</taxon>
        <taxon>Coleoptera</taxon>
        <taxon>Polyphaga</taxon>
        <taxon>Cucujiformia</taxon>
        <taxon>Coccinelloidea</taxon>
        <taxon>Coccinellidae</taxon>
        <taxon>Epilachninae</taxon>
        <taxon>Epilachnini</taxon>
        <taxon>Henosepilachna</taxon>
    </lineage>
</organism>
<accession>A0AAW1U6Q6</accession>
<dbReference type="Gene3D" id="4.10.60.10">
    <property type="entry name" value="Zinc finger, CCHC-type"/>
    <property type="match status" value="1"/>
</dbReference>
<dbReference type="AlphaFoldDB" id="A0AAW1U6Q6"/>
<dbReference type="GO" id="GO:0003676">
    <property type="term" value="F:nucleic acid binding"/>
    <property type="evidence" value="ECO:0007669"/>
    <property type="project" value="InterPro"/>
</dbReference>